<dbReference type="Gene3D" id="3.20.20.70">
    <property type="entry name" value="Aldolase class I"/>
    <property type="match status" value="1"/>
</dbReference>
<dbReference type="InterPro" id="IPR051690">
    <property type="entry name" value="PseI-like"/>
</dbReference>
<dbReference type="SMART" id="SM00858">
    <property type="entry name" value="SAF"/>
    <property type="match status" value="1"/>
</dbReference>
<dbReference type="InterPro" id="IPR020030">
    <property type="entry name" value="Pseudaminic_synth_PseI"/>
</dbReference>
<dbReference type="Proteomes" id="UP000325122">
    <property type="component" value="Unassembled WGS sequence"/>
</dbReference>
<dbReference type="Pfam" id="PF08666">
    <property type="entry name" value="SAF"/>
    <property type="match status" value="1"/>
</dbReference>
<dbReference type="EMBL" id="VWOJ01000003">
    <property type="protein sequence ID" value="KAA5802371.1"/>
    <property type="molecule type" value="Genomic_DNA"/>
</dbReference>
<keyword evidence="3" id="KW-1185">Reference proteome</keyword>
<evidence type="ECO:0000313" key="2">
    <source>
        <dbReference type="EMBL" id="KAA5802371.1"/>
    </source>
</evidence>
<dbReference type="EC" id="2.5.1.97" evidence="2"/>
<dbReference type="CDD" id="cd11615">
    <property type="entry name" value="SAF_NeuB_like"/>
    <property type="match status" value="1"/>
</dbReference>
<dbReference type="SUPFAM" id="SSF51569">
    <property type="entry name" value="Aldolase"/>
    <property type="match status" value="1"/>
</dbReference>
<dbReference type="GO" id="GO:0016051">
    <property type="term" value="P:carbohydrate biosynthetic process"/>
    <property type="evidence" value="ECO:0007669"/>
    <property type="project" value="InterPro"/>
</dbReference>
<protein>
    <submittedName>
        <fullName evidence="2">Pseudaminic acid synthase</fullName>
        <ecNumber evidence="2">2.5.1.97</ecNumber>
    </submittedName>
</protein>
<dbReference type="PROSITE" id="PS50844">
    <property type="entry name" value="AFP_LIKE"/>
    <property type="match status" value="1"/>
</dbReference>
<proteinExistence type="predicted"/>
<gene>
    <name evidence="2" type="primary">pseI</name>
    <name evidence="2" type="ORF">F1654_11140</name>
</gene>
<accession>A0A5M6ZJG2</accession>
<keyword evidence="2" id="KW-0808">Transferase</keyword>
<reference evidence="2 3" key="1">
    <citation type="submission" date="2019-09" db="EMBL/GenBank/DDBJ databases">
        <authorList>
            <person name="Kevbrin V."/>
            <person name="Grouzdev D.S."/>
        </authorList>
    </citation>
    <scope>NUCLEOTIDE SEQUENCE [LARGE SCALE GENOMIC DNA]</scope>
    <source>
        <strain evidence="2 3">G-192</strain>
    </source>
</reference>
<dbReference type="RefSeq" id="WP_150023621.1">
    <property type="nucleotide sequence ID" value="NZ_VWOJ01000003.1"/>
</dbReference>
<dbReference type="PANTHER" id="PTHR42966">
    <property type="entry name" value="N-ACETYLNEURAMINATE SYNTHASE"/>
    <property type="match status" value="1"/>
</dbReference>
<dbReference type="InterPro" id="IPR036732">
    <property type="entry name" value="AFP_Neu5c_C_sf"/>
</dbReference>
<name>A0A5M6ZJG2_9PROT</name>
<dbReference type="InterPro" id="IPR013974">
    <property type="entry name" value="SAF"/>
</dbReference>
<feature type="domain" description="AFP-like" evidence="1">
    <location>
        <begin position="298"/>
        <end position="356"/>
    </location>
</feature>
<dbReference type="PANTHER" id="PTHR42966:SF2">
    <property type="entry name" value="PSEUDAMINIC ACID SYNTHASE"/>
    <property type="match status" value="1"/>
</dbReference>
<dbReference type="SUPFAM" id="SSF51269">
    <property type="entry name" value="AFP III-like domain"/>
    <property type="match status" value="1"/>
</dbReference>
<comment type="caution">
    <text evidence="2">The sequence shown here is derived from an EMBL/GenBank/DDBJ whole genome shotgun (WGS) entry which is preliminary data.</text>
</comment>
<dbReference type="InterPro" id="IPR013785">
    <property type="entry name" value="Aldolase_TIM"/>
</dbReference>
<dbReference type="InterPro" id="IPR013132">
    <property type="entry name" value="PseI/NeuA/B-like_N"/>
</dbReference>
<dbReference type="InterPro" id="IPR006190">
    <property type="entry name" value="SAF_AFP_Neu5Ac"/>
</dbReference>
<organism evidence="2 3">
    <name type="scientific">Alkalicaulis satelles</name>
    <dbReference type="NCBI Taxonomy" id="2609175"/>
    <lineage>
        <taxon>Bacteria</taxon>
        <taxon>Pseudomonadati</taxon>
        <taxon>Pseudomonadota</taxon>
        <taxon>Alphaproteobacteria</taxon>
        <taxon>Maricaulales</taxon>
        <taxon>Maricaulaceae</taxon>
        <taxon>Alkalicaulis</taxon>
    </lineage>
</organism>
<dbReference type="AlphaFoldDB" id="A0A5M6ZJG2"/>
<dbReference type="GO" id="GO:0047444">
    <property type="term" value="F:N-acylneuraminate-9-phosphate synthase activity"/>
    <property type="evidence" value="ECO:0007669"/>
    <property type="project" value="TreeGrafter"/>
</dbReference>
<dbReference type="Gene3D" id="3.90.1210.10">
    <property type="entry name" value="Antifreeze-like/N-acetylneuraminic acid synthase C-terminal domain"/>
    <property type="match status" value="1"/>
</dbReference>
<evidence type="ECO:0000313" key="3">
    <source>
        <dbReference type="Proteomes" id="UP000325122"/>
    </source>
</evidence>
<dbReference type="Pfam" id="PF03102">
    <property type="entry name" value="NeuB"/>
    <property type="match status" value="1"/>
</dbReference>
<sequence>MSAGSAIPGFAIAGRAIGPGEPPFLIAELSGNHKGELSRALAMIDAAADAGADAVKLQTYTADTITLKSDAPEFTIEGGLWDGRTLHDLYQEASTPWDWHKALFEHARKRAITIFSSPFDPSAVALLEELGAPAYKIASFEIVDLPLIACAARTGKPLIISTGMAREDEIAEAVETARAAGAGGVAVLRCVSGYPAPAHDYNLAALADMPARFGAPAGLSDHTLDDVTAIAATALGAAVIEKHFTLDRSDGGPDAAFSLEPDEFARLARAVRSAHAALGQPVYGPKPSEAANLQFRRSLYFTRDLPAGHVLGEGDVRSVRPGHGLAPKHLDAVLGRRLARPVRHAEPVGWEAIEGGQI</sequence>
<evidence type="ECO:0000259" key="1">
    <source>
        <dbReference type="PROSITE" id="PS50844"/>
    </source>
</evidence>
<dbReference type="InterPro" id="IPR057736">
    <property type="entry name" value="SAF_PseI/NeuA/NeuB"/>
</dbReference>
<dbReference type="NCBIfam" id="TIGR03586">
    <property type="entry name" value="PseI"/>
    <property type="match status" value="1"/>
</dbReference>